<dbReference type="Proteomes" id="UP000533080">
    <property type="component" value="Unassembled WGS sequence"/>
</dbReference>
<accession>A0A7Y4IGJ5</accession>
<dbReference type="RefSeq" id="WP_171440693.1">
    <property type="nucleotide sequence ID" value="NZ_JABFNS010000012.1"/>
</dbReference>
<evidence type="ECO:0000313" key="3">
    <source>
        <dbReference type="EMBL" id="NOJ78265.1"/>
    </source>
</evidence>
<keyword evidence="1" id="KW-0812">Transmembrane</keyword>
<keyword evidence="1" id="KW-1133">Transmembrane helix</keyword>
<gene>
    <name evidence="3" type="ORF">HNV28_07915</name>
</gene>
<sequence length="359" mass="41113">MSQPIPISGEPAPVARPDWPELGAQASHLLPKDVWQQVRALHKARPWRSVLLYLEVYAGIALAFAAEAWFQHPLVTLLAIVIIAGRQHSLYILNHDASHYGLFRSHKANVFVGTVFSNLVMFHHPEAWSFVQWRRVHMLHHRHLFTPEDPNWLGRHLRGDTQRPYSPGRLLWTCVKAGLLSVLEFFKGRQDYVPPQGNHTVKWRDNHLRALLLPFRDDAEMERERRLKLLFFAVALGAVAYFGLWRPFLLLWLLPMYTVYPMILTLMDLTEHRWTREEGDLNVNARSTRLGLLPALLISGLPRTLHREHHVFPGVVAKDLPRLSALLCQARVSPEPAQGLSALMRELADSQPSSPPVNP</sequence>
<proteinExistence type="predicted"/>
<feature type="transmembrane region" description="Helical" evidence="1">
    <location>
        <begin position="227"/>
        <end position="244"/>
    </location>
</feature>
<name>A0A7Y4IGJ5_MYXXA</name>
<dbReference type="Pfam" id="PF00487">
    <property type="entry name" value="FA_desaturase"/>
    <property type="match status" value="1"/>
</dbReference>
<dbReference type="EMBL" id="JABFNT010000019">
    <property type="protein sequence ID" value="NOJ78265.1"/>
    <property type="molecule type" value="Genomic_DNA"/>
</dbReference>
<organism evidence="3 4">
    <name type="scientific">Myxococcus xanthus</name>
    <dbReference type="NCBI Taxonomy" id="34"/>
    <lineage>
        <taxon>Bacteria</taxon>
        <taxon>Pseudomonadati</taxon>
        <taxon>Myxococcota</taxon>
        <taxon>Myxococcia</taxon>
        <taxon>Myxococcales</taxon>
        <taxon>Cystobacterineae</taxon>
        <taxon>Myxococcaceae</taxon>
        <taxon>Myxococcus</taxon>
    </lineage>
</organism>
<dbReference type="GO" id="GO:0006629">
    <property type="term" value="P:lipid metabolic process"/>
    <property type="evidence" value="ECO:0007669"/>
    <property type="project" value="InterPro"/>
</dbReference>
<comment type="caution">
    <text evidence="3">The sequence shown here is derived from an EMBL/GenBank/DDBJ whole genome shotgun (WGS) entry which is preliminary data.</text>
</comment>
<dbReference type="AlphaFoldDB" id="A0A7Y4IGJ5"/>
<dbReference type="InterPro" id="IPR005804">
    <property type="entry name" value="FA_desaturase_dom"/>
</dbReference>
<evidence type="ECO:0000259" key="2">
    <source>
        <dbReference type="Pfam" id="PF00487"/>
    </source>
</evidence>
<feature type="domain" description="Fatty acid desaturase" evidence="2">
    <location>
        <begin position="73"/>
        <end position="326"/>
    </location>
</feature>
<evidence type="ECO:0000313" key="4">
    <source>
        <dbReference type="Proteomes" id="UP000533080"/>
    </source>
</evidence>
<keyword evidence="1" id="KW-0472">Membrane</keyword>
<evidence type="ECO:0000256" key="1">
    <source>
        <dbReference type="SAM" id="Phobius"/>
    </source>
</evidence>
<protein>
    <recommendedName>
        <fullName evidence="2">Fatty acid desaturase domain-containing protein</fullName>
    </recommendedName>
</protein>
<reference evidence="3 4" key="1">
    <citation type="submission" date="2020-05" db="EMBL/GenBank/DDBJ databases">
        <authorList>
            <person name="Whitworth D."/>
        </authorList>
    </citation>
    <scope>NUCLEOTIDE SEQUENCE [LARGE SCALE GENOMIC DNA]</scope>
    <source>
        <strain evidence="3 4">AM005</strain>
    </source>
</reference>